<dbReference type="PANTHER" id="PTHR33324:SF2">
    <property type="entry name" value="MYB_SANT-LIKE DNA-BINDING DOMAIN-CONTAINING PROTEIN"/>
    <property type="match status" value="1"/>
</dbReference>
<feature type="compositionally biased region" description="Polar residues" evidence="1">
    <location>
        <begin position="160"/>
        <end position="173"/>
    </location>
</feature>
<feature type="region of interest" description="Disordered" evidence="1">
    <location>
        <begin position="1"/>
        <end position="26"/>
    </location>
</feature>
<dbReference type="AlphaFoldDB" id="A0A2N5SPF8"/>
<feature type="compositionally biased region" description="Polar residues" evidence="1">
    <location>
        <begin position="301"/>
        <end position="311"/>
    </location>
</feature>
<name>A0A2N5SPF8_9BASI</name>
<protein>
    <submittedName>
        <fullName evidence="2">Uncharacterized protein</fullName>
    </submittedName>
</protein>
<feature type="compositionally biased region" description="Low complexity" evidence="1">
    <location>
        <begin position="194"/>
        <end position="207"/>
    </location>
</feature>
<feature type="region of interest" description="Disordered" evidence="1">
    <location>
        <begin position="160"/>
        <end position="234"/>
    </location>
</feature>
<dbReference type="EMBL" id="PGCI01000806">
    <property type="protein sequence ID" value="PLW15090.1"/>
    <property type="molecule type" value="Genomic_DNA"/>
</dbReference>
<dbReference type="PANTHER" id="PTHR33324">
    <property type="entry name" value="EXPRESSED PROTEIN"/>
    <property type="match status" value="1"/>
</dbReference>
<gene>
    <name evidence="2" type="ORF">PCASD_21514</name>
</gene>
<feature type="compositionally biased region" description="Low complexity" evidence="1">
    <location>
        <begin position="1"/>
        <end position="14"/>
    </location>
</feature>
<organism evidence="2 3">
    <name type="scientific">Puccinia coronata f. sp. avenae</name>
    <dbReference type="NCBI Taxonomy" id="200324"/>
    <lineage>
        <taxon>Eukaryota</taxon>
        <taxon>Fungi</taxon>
        <taxon>Dikarya</taxon>
        <taxon>Basidiomycota</taxon>
        <taxon>Pucciniomycotina</taxon>
        <taxon>Pucciniomycetes</taxon>
        <taxon>Pucciniales</taxon>
        <taxon>Pucciniaceae</taxon>
        <taxon>Puccinia</taxon>
    </lineage>
</organism>
<dbReference type="Proteomes" id="UP000235392">
    <property type="component" value="Unassembled WGS sequence"/>
</dbReference>
<proteinExistence type="predicted"/>
<evidence type="ECO:0000313" key="2">
    <source>
        <dbReference type="EMBL" id="PLW15090.1"/>
    </source>
</evidence>
<evidence type="ECO:0000313" key="3">
    <source>
        <dbReference type="Proteomes" id="UP000235392"/>
    </source>
</evidence>
<evidence type="ECO:0000256" key="1">
    <source>
        <dbReference type="SAM" id="MobiDB-lite"/>
    </source>
</evidence>
<sequence length="311" mass="34527">MVSNPTTPVTNPTKQPKKKAIPWERDGVDGGDSSMTILLNWITSDSNYQRWRGDTKHGKKKKSLCSEILKILKKNGIHHCDTKGISQRITDLQTLYNTARDWRRNTGAGILESDLANGVKTVKDQLQTICRFWDILDPIMSSRSVADPLYTRLSISAAQNAQEKTPAEDSSNPPLGLDLSSGQVADDVDEESQTLTPTPALASAATLNKKKNKKKKNLVTGKKGASTRVAKSKNKKNPEDFFMKSMISKQQTEMMKARAEVSKAKLEYMKGLKDMGLDFTEVQRLTEKEFPAPTDFLNELESGSSDSSNED</sequence>
<reference evidence="2 3" key="1">
    <citation type="submission" date="2017-11" db="EMBL/GenBank/DDBJ databases">
        <title>De novo assembly and phasing of dikaryotic genomes from two isolates of Puccinia coronata f. sp. avenae, the causal agent of oat crown rust.</title>
        <authorList>
            <person name="Miller M.E."/>
            <person name="Zhang Y."/>
            <person name="Omidvar V."/>
            <person name="Sperschneider J."/>
            <person name="Schwessinger B."/>
            <person name="Raley C."/>
            <person name="Palmer J.M."/>
            <person name="Garnica D."/>
            <person name="Upadhyaya N."/>
            <person name="Rathjen J."/>
            <person name="Taylor J.M."/>
            <person name="Park R.F."/>
            <person name="Dodds P.N."/>
            <person name="Hirsch C.D."/>
            <person name="Kianian S.F."/>
            <person name="Figueroa M."/>
        </authorList>
    </citation>
    <scope>NUCLEOTIDE SEQUENCE [LARGE SCALE GENOMIC DNA]</scope>
    <source>
        <strain evidence="2">12SD80</strain>
    </source>
</reference>
<accession>A0A2N5SPF8</accession>
<feature type="region of interest" description="Disordered" evidence="1">
    <location>
        <begin position="290"/>
        <end position="311"/>
    </location>
</feature>
<feature type="compositionally biased region" description="Basic residues" evidence="1">
    <location>
        <begin position="208"/>
        <end position="217"/>
    </location>
</feature>
<comment type="caution">
    <text evidence="2">The sequence shown here is derived from an EMBL/GenBank/DDBJ whole genome shotgun (WGS) entry which is preliminary data.</text>
</comment>